<name>A0A1W1YTI6_9FLAO</name>
<dbReference type="AlphaFoldDB" id="A0A1W1YTI6"/>
<organism evidence="2 3">
    <name type="scientific">Cellulophaga tyrosinoxydans</name>
    <dbReference type="NCBI Taxonomy" id="504486"/>
    <lineage>
        <taxon>Bacteria</taxon>
        <taxon>Pseudomonadati</taxon>
        <taxon>Bacteroidota</taxon>
        <taxon>Flavobacteriia</taxon>
        <taxon>Flavobacteriales</taxon>
        <taxon>Flavobacteriaceae</taxon>
        <taxon>Cellulophaga</taxon>
    </lineage>
</organism>
<keyword evidence="1" id="KW-0732">Signal</keyword>
<feature type="chain" id="PRO_5012325620" evidence="1">
    <location>
        <begin position="20"/>
        <end position="383"/>
    </location>
</feature>
<dbReference type="OrthoDB" id="6058208at2"/>
<reference evidence="3" key="1">
    <citation type="submission" date="2017-04" db="EMBL/GenBank/DDBJ databases">
        <authorList>
            <person name="Varghese N."/>
            <person name="Submissions S."/>
        </authorList>
    </citation>
    <scope>NUCLEOTIDE SEQUENCE [LARGE SCALE GENOMIC DNA]</scope>
    <source>
        <strain evidence="3">DSM 21164</strain>
    </source>
</reference>
<dbReference type="InterPro" id="IPR011652">
    <property type="entry name" value="MORN_2"/>
</dbReference>
<proteinExistence type="predicted"/>
<sequence length="383" mass="43475">MKFRFFYTIVLFCATNLVAQINLGNYPRTYYPQVFFNSAQAENALQKGTASIKGMAFAVDAVAGERVIAREGTQVLLFPYTDYLDEWLNLTNKNKNNIHSVYLLPEVFEYRRETTTDSYGNYTFSNLKPGKYYIETIVDYNATALASQQTGTYSFYNMDRYGNMTGGSVPTYGIYSYKYATAKRLFKVVEIDKEGETIKANLKPAAMVPFVDLDVVGAKTSGIKCYEEKGTLNGNCITFFHNGTKKVDAEWKKDLYDGDYKEYSDKGTLIAEGKFKKGHKIDAWKYYDTVTGTLFATENHLFKKDSSTVEGVVTFFYPSGKIKEVNTYENGKMHGEMLGYYESGALKIKGNYVNNFLEGLTTYYSENGEILITEKYIKGELVK</sequence>
<dbReference type="SUPFAM" id="SSF82185">
    <property type="entry name" value="Histone H3 K4-specific methyltransferase SET7/9 N-terminal domain"/>
    <property type="match status" value="1"/>
</dbReference>
<evidence type="ECO:0000313" key="2">
    <source>
        <dbReference type="EMBL" id="SMC39469.1"/>
    </source>
</evidence>
<dbReference type="STRING" id="504486.SAMN05660703_0864"/>
<dbReference type="Gene3D" id="2.60.40.10">
    <property type="entry name" value="Immunoglobulins"/>
    <property type="match status" value="1"/>
</dbReference>
<dbReference type="Gene3D" id="3.90.930.1">
    <property type="match status" value="1"/>
</dbReference>
<dbReference type="RefSeq" id="WP_084060156.1">
    <property type="nucleotide sequence ID" value="NZ_FWXO01000001.1"/>
</dbReference>
<accession>A0A1W1YTI6</accession>
<dbReference type="Proteomes" id="UP000192360">
    <property type="component" value="Unassembled WGS sequence"/>
</dbReference>
<gene>
    <name evidence="2" type="ORF">SAMN05660703_0864</name>
</gene>
<protein>
    <submittedName>
        <fullName evidence="2">MORN repeat variant</fullName>
    </submittedName>
</protein>
<dbReference type="EMBL" id="FWXO01000001">
    <property type="protein sequence ID" value="SMC39469.1"/>
    <property type="molecule type" value="Genomic_DNA"/>
</dbReference>
<evidence type="ECO:0000313" key="3">
    <source>
        <dbReference type="Proteomes" id="UP000192360"/>
    </source>
</evidence>
<evidence type="ECO:0000256" key="1">
    <source>
        <dbReference type="SAM" id="SignalP"/>
    </source>
</evidence>
<dbReference type="SUPFAM" id="SSF117074">
    <property type="entry name" value="Hypothetical protein PA1324"/>
    <property type="match status" value="1"/>
</dbReference>
<dbReference type="InterPro" id="IPR013783">
    <property type="entry name" value="Ig-like_fold"/>
</dbReference>
<feature type="signal peptide" evidence="1">
    <location>
        <begin position="1"/>
        <end position="19"/>
    </location>
</feature>
<dbReference type="Pfam" id="PF07661">
    <property type="entry name" value="MORN_2"/>
    <property type="match status" value="2"/>
</dbReference>
<keyword evidence="3" id="KW-1185">Reference proteome</keyword>